<dbReference type="InParanoid" id="W0RV16"/>
<dbReference type="AlphaFoldDB" id="W0RV16"/>
<evidence type="ECO:0000313" key="3">
    <source>
        <dbReference type="Proteomes" id="UP000019151"/>
    </source>
</evidence>
<organism evidence="2 3">
    <name type="scientific">Gemmatirosa kalamazoonensis</name>
    <dbReference type="NCBI Taxonomy" id="861299"/>
    <lineage>
        <taxon>Bacteria</taxon>
        <taxon>Pseudomonadati</taxon>
        <taxon>Gemmatimonadota</taxon>
        <taxon>Gemmatimonadia</taxon>
        <taxon>Gemmatimonadales</taxon>
        <taxon>Gemmatimonadaceae</taxon>
        <taxon>Gemmatirosa</taxon>
    </lineage>
</organism>
<gene>
    <name evidence="2" type="ORF">J421_5893</name>
</gene>
<dbReference type="HOGENOM" id="CLU_784850_0_0_0"/>
<keyword evidence="3" id="KW-1185">Reference proteome</keyword>
<feature type="domain" description="Aminoglycoside phosphotransferase" evidence="1">
    <location>
        <begin position="52"/>
        <end position="289"/>
    </location>
</feature>
<dbReference type="Proteomes" id="UP000019151">
    <property type="component" value="Plasmid 2"/>
</dbReference>
<evidence type="ECO:0000259" key="1">
    <source>
        <dbReference type="Pfam" id="PF01636"/>
    </source>
</evidence>
<accession>W0RV16</accession>
<geneLocation type="plasmid" evidence="2 3">
    <name>2</name>
</geneLocation>
<dbReference type="InterPro" id="IPR011009">
    <property type="entry name" value="Kinase-like_dom_sf"/>
</dbReference>
<dbReference type="SUPFAM" id="SSF56112">
    <property type="entry name" value="Protein kinase-like (PK-like)"/>
    <property type="match status" value="1"/>
</dbReference>
<name>W0RV16_9BACT</name>
<evidence type="ECO:0000313" key="2">
    <source>
        <dbReference type="EMBL" id="AHG93428.1"/>
    </source>
</evidence>
<dbReference type="EMBL" id="CP007130">
    <property type="protein sequence ID" value="AHG93428.1"/>
    <property type="molecule type" value="Genomic_DNA"/>
</dbReference>
<dbReference type="RefSeq" id="WP_148306625.1">
    <property type="nucleotide sequence ID" value="NZ_CP007130.1"/>
</dbReference>
<keyword evidence="2" id="KW-0808">Transferase</keyword>
<dbReference type="PATRIC" id="fig|861299.3.peg.5940"/>
<dbReference type="KEGG" id="gba:J421_5893"/>
<dbReference type="Pfam" id="PF01636">
    <property type="entry name" value="APH"/>
    <property type="match status" value="1"/>
</dbReference>
<dbReference type="OrthoDB" id="2570531at2"/>
<dbReference type="GO" id="GO:0016740">
    <property type="term" value="F:transferase activity"/>
    <property type="evidence" value="ECO:0007669"/>
    <property type="project" value="UniProtKB-KW"/>
</dbReference>
<proteinExistence type="predicted"/>
<dbReference type="InterPro" id="IPR002575">
    <property type="entry name" value="Aminoglycoside_PTrfase"/>
</dbReference>
<keyword evidence="2" id="KW-0614">Plasmid</keyword>
<protein>
    <submittedName>
        <fullName evidence="2">Aminoglycoside phosphotransferase</fullName>
    </submittedName>
</protein>
<reference evidence="2 3" key="1">
    <citation type="journal article" date="2014" name="Genome Announc.">
        <title>Genome Sequence and Methylome of Soil Bacterium Gemmatirosa kalamazoonensis KBS708T, a Member of the Rarely Cultivated Gemmatimonadetes Phylum.</title>
        <authorList>
            <person name="Debruyn J.M."/>
            <person name="Radosevich M."/>
            <person name="Wommack K.E."/>
            <person name="Polson S.W."/>
            <person name="Hauser L.J."/>
            <person name="Fawaz M.N."/>
            <person name="Korlach J."/>
            <person name="Tsai Y.C."/>
        </authorList>
    </citation>
    <scope>NUCLEOTIDE SEQUENCE [LARGE SCALE GENOMIC DNA]</scope>
    <source>
        <strain evidence="2 3">KBS708</strain>
        <plasmid evidence="3">Plasmid 2</plasmid>
    </source>
</reference>
<dbReference type="Gene3D" id="3.90.1200.10">
    <property type="match status" value="1"/>
</dbReference>
<sequence length="349" mass="37245">MAPLRFATPDQTTDPDALAALAGPVRAIARAPLHTVGFTEARHERLELTLESGARRSLVVKRTRPSTDWTARRTDDTVGREAAMLAEPALGPIWEAFACPYVAFASAGGEIALVMDDLSAHLFPDVRAPLDEAAEERLLGALAALHARFWSSPTLALPWLARPEHLAGVLDARCAADPDARAVLPDALRASVTDGWAAALQRLPPRVASVLTAPAAEAAWLWDGLPRTLLHGDAKVANFAVLPDGRVAAFDWALLGAGPASLDVGWYLAVNATRLARTREATLARYRALLTARLAAPLSDALWERLVRAGLVVGARMLLWSKALAAAAGRPGADGEWAWWAARLEAACE</sequence>
<dbReference type="eggNOG" id="COG3173">
    <property type="taxonomic scope" value="Bacteria"/>
</dbReference>